<feature type="compositionally biased region" description="Polar residues" evidence="4">
    <location>
        <begin position="192"/>
        <end position="210"/>
    </location>
</feature>
<protein>
    <submittedName>
        <fullName evidence="6">WGS project CCBQ000000000 data, contig 00099</fullName>
    </submittedName>
</protein>
<dbReference type="GO" id="GO:0006611">
    <property type="term" value="P:protein export from nucleus"/>
    <property type="evidence" value="ECO:0007669"/>
    <property type="project" value="UniProtKB-ARBA"/>
</dbReference>
<dbReference type="InterPro" id="IPR000156">
    <property type="entry name" value="Ran_bind_dom"/>
</dbReference>
<dbReference type="CDD" id="cd13180">
    <property type="entry name" value="RanBD_RanBP3"/>
    <property type="match status" value="1"/>
</dbReference>
<dbReference type="PANTHER" id="PTHR23138">
    <property type="entry name" value="RAN BINDING PROTEIN"/>
    <property type="match status" value="1"/>
</dbReference>
<dbReference type="PANTHER" id="PTHR23138:SF142">
    <property type="entry name" value="RAN-BINDING PROTEIN 3B-RELATED"/>
    <property type="match status" value="1"/>
</dbReference>
<accession>A0A0A8L4F7</accession>
<dbReference type="SMART" id="SM00160">
    <property type="entry name" value="RanBD"/>
    <property type="match status" value="1"/>
</dbReference>
<name>A0A0A8L4F7_9SACH</name>
<dbReference type="GO" id="GO:0006607">
    <property type="term" value="P:NLS-bearing protein import into nucleus"/>
    <property type="evidence" value="ECO:0007669"/>
    <property type="project" value="TreeGrafter"/>
</dbReference>
<dbReference type="OrthoDB" id="411251at2759"/>
<evidence type="ECO:0000256" key="3">
    <source>
        <dbReference type="ARBA" id="ARBA00023242"/>
    </source>
</evidence>
<evidence type="ECO:0000313" key="7">
    <source>
        <dbReference type="Proteomes" id="UP000031516"/>
    </source>
</evidence>
<dbReference type="GO" id="GO:0005634">
    <property type="term" value="C:nucleus"/>
    <property type="evidence" value="ECO:0007669"/>
    <property type="project" value="UniProtKB-SubCell"/>
</dbReference>
<keyword evidence="3" id="KW-0539">Nucleus</keyword>
<evidence type="ECO:0000256" key="4">
    <source>
        <dbReference type="SAM" id="MobiDB-lite"/>
    </source>
</evidence>
<evidence type="ECO:0000256" key="2">
    <source>
        <dbReference type="ARBA" id="ARBA00022553"/>
    </source>
</evidence>
<dbReference type="PROSITE" id="PS50196">
    <property type="entry name" value="RANBD1"/>
    <property type="match status" value="1"/>
</dbReference>
<feature type="compositionally biased region" description="Basic and acidic residues" evidence="4">
    <location>
        <begin position="45"/>
        <end position="58"/>
    </location>
</feature>
<dbReference type="SUPFAM" id="SSF50729">
    <property type="entry name" value="PH domain-like"/>
    <property type="match status" value="1"/>
</dbReference>
<keyword evidence="2" id="KW-0597">Phosphoprotein</keyword>
<feature type="region of interest" description="Disordered" evidence="4">
    <location>
        <begin position="1"/>
        <end position="124"/>
    </location>
</feature>
<feature type="compositionally biased region" description="Basic and acidic residues" evidence="4">
    <location>
        <begin position="1"/>
        <end position="13"/>
    </location>
</feature>
<dbReference type="FunFam" id="2.30.29.30:FF:000454">
    <property type="entry name" value="Ran-specific GTPase-activating protein 2"/>
    <property type="match status" value="1"/>
</dbReference>
<feature type="compositionally biased region" description="Basic and acidic residues" evidence="4">
    <location>
        <begin position="67"/>
        <end position="114"/>
    </location>
</feature>
<comment type="subcellular location">
    <subcellularLocation>
        <location evidence="1">Nucleus</location>
    </subcellularLocation>
</comment>
<dbReference type="AlphaFoldDB" id="A0A0A8L4F7"/>
<evidence type="ECO:0000256" key="1">
    <source>
        <dbReference type="ARBA" id="ARBA00004123"/>
    </source>
</evidence>
<gene>
    <name evidence="6" type="ORF">KLDO_g1386</name>
</gene>
<dbReference type="InterPro" id="IPR045255">
    <property type="entry name" value="RanBP1-like"/>
</dbReference>
<dbReference type="Pfam" id="PF00638">
    <property type="entry name" value="Ran_BP1"/>
    <property type="match status" value="1"/>
</dbReference>
<dbReference type="Gene3D" id="2.30.29.30">
    <property type="entry name" value="Pleckstrin-homology domain (PH domain)/Phosphotyrosine-binding domain (PTB)"/>
    <property type="match status" value="1"/>
</dbReference>
<proteinExistence type="predicted"/>
<evidence type="ECO:0000313" key="6">
    <source>
        <dbReference type="EMBL" id="CDO93081.1"/>
    </source>
</evidence>
<comment type="caution">
    <text evidence="6">The sequence shown here is derived from an EMBL/GenBank/DDBJ whole genome shotgun (WGS) entry which is preliminary data.</text>
</comment>
<dbReference type="InterPro" id="IPR011993">
    <property type="entry name" value="PH-like_dom_sf"/>
</dbReference>
<dbReference type="Proteomes" id="UP000031516">
    <property type="component" value="Unassembled WGS sequence"/>
</dbReference>
<organism evidence="6 7">
    <name type="scientific">Kluyveromyces dobzhanskii CBS 2104</name>
    <dbReference type="NCBI Taxonomy" id="1427455"/>
    <lineage>
        <taxon>Eukaryota</taxon>
        <taxon>Fungi</taxon>
        <taxon>Dikarya</taxon>
        <taxon>Ascomycota</taxon>
        <taxon>Saccharomycotina</taxon>
        <taxon>Saccharomycetes</taxon>
        <taxon>Saccharomycetales</taxon>
        <taxon>Saccharomycetaceae</taxon>
        <taxon>Kluyveromyces</taxon>
    </lineage>
</organism>
<feature type="compositionally biased region" description="Basic and acidic residues" evidence="4">
    <location>
        <begin position="26"/>
        <end position="37"/>
    </location>
</feature>
<sequence length="341" mass="37406">MSGAEKETEKRVNSEVSSESELTDIPTKKIKLDDETKITPSKGTDISKDHTQPSKEDANSTNSTIHNEPDKSEKLDGEELTKESNENIKKEDDVDAKTDSKEEKKDVQQKDIKKPAFAFGESSSFSSGFGVAAKPFGASTPFSSGFNIAKTAKKEGQDSVKTEPGFSFGSGLSFGAGFKAAKVDTKDDTTSSKENSTSEGKESTQANTNEQVKLVKQDVQSGEETEESLFQTNAKLYQLTDIKEGWKERGVGVLHLNKDEVSEKSRIVMRSRGLLKVILNLPLLKGFSIQKGFPGSLNGEKFVRIIAVDEKNHPVQYALRTAKPEIADELYDKVKNNVPEN</sequence>
<keyword evidence="7" id="KW-1185">Reference proteome</keyword>
<feature type="region of interest" description="Disordered" evidence="4">
    <location>
        <begin position="183"/>
        <end position="210"/>
    </location>
</feature>
<feature type="domain" description="RanBD1" evidence="5">
    <location>
        <begin position="207"/>
        <end position="341"/>
    </location>
</feature>
<dbReference type="EMBL" id="CCBQ010000019">
    <property type="protein sequence ID" value="CDO93081.1"/>
    <property type="molecule type" value="Genomic_DNA"/>
</dbReference>
<reference evidence="6 7" key="1">
    <citation type="submission" date="2014-03" db="EMBL/GenBank/DDBJ databases">
        <title>The genome of Kluyveromyces dobzhanskii.</title>
        <authorList>
            <person name="Nystedt B."/>
            <person name="Astrom S."/>
        </authorList>
    </citation>
    <scope>NUCLEOTIDE SEQUENCE [LARGE SCALE GENOMIC DNA]</scope>
    <source>
        <strain evidence="6 7">CBS 2104</strain>
    </source>
</reference>
<evidence type="ECO:0000259" key="5">
    <source>
        <dbReference type="PROSITE" id="PS50196"/>
    </source>
</evidence>